<gene>
    <name evidence="2" type="ORF">GCM10011380_23500</name>
</gene>
<accession>A0A916T6B9</accession>
<reference evidence="2" key="2">
    <citation type="submission" date="2020-09" db="EMBL/GenBank/DDBJ databases">
        <authorList>
            <person name="Sun Q."/>
            <person name="Zhou Y."/>
        </authorList>
    </citation>
    <scope>NUCLEOTIDE SEQUENCE</scope>
    <source>
        <strain evidence="2">CGMCC 1.15330</strain>
    </source>
</reference>
<evidence type="ECO:0000256" key="1">
    <source>
        <dbReference type="SAM" id="Phobius"/>
    </source>
</evidence>
<dbReference type="RefSeq" id="WP_268234949.1">
    <property type="nucleotide sequence ID" value="NZ_BMIH01000003.1"/>
</dbReference>
<feature type="transmembrane region" description="Helical" evidence="1">
    <location>
        <begin position="12"/>
        <end position="32"/>
    </location>
</feature>
<reference evidence="2" key="1">
    <citation type="journal article" date="2014" name="Int. J. Syst. Evol. Microbiol.">
        <title>Complete genome sequence of Corynebacterium casei LMG S-19264T (=DSM 44701T), isolated from a smear-ripened cheese.</title>
        <authorList>
            <consortium name="US DOE Joint Genome Institute (JGI-PGF)"/>
            <person name="Walter F."/>
            <person name="Albersmeier A."/>
            <person name="Kalinowski J."/>
            <person name="Ruckert C."/>
        </authorList>
    </citation>
    <scope>NUCLEOTIDE SEQUENCE</scope>
    <source>
        <strain evidence="2">CGMCC 1.15330</strain>
    </source>
</reference>
<keyword evidence="1" id="KW-0472">Membrane</keyword>
<protein>
    <submittedName>
        <fullName evidence="2">Uncharacterized protein</fullName>
    </submittedName>
</protein>
<evidence type="ECO:0000313" key="2">
    <source>
        <dbReference type="EMBL" id="GGB33349.1"/>
    </source>
</evidence>
<keyword evidence="1" id="KW-0812">Transmembrane</keyword>
<name>A0A916T6B9_9SPHN</name>
<keyword evidence="3" id="KW-1185">Reference proteome</keyword>
<evidence type="ECO:0000313" key="3">
    <source>
        <dbReference type="Proteomes" id="UP000623067"/>
    </source>
</evidence>
<dbReference type="AlphaFoldDB" id="A0A916T6B9"/>
<sequence length="43" mass="4709">MDTIKHIGRDGAILLAFVLAAFLVTLLAQFAADVIMRLGEMMM</sequence>
<dbReference type="Proteomes" id="UP000623067">
    <property type="component" value="Unassembled WGS sequence"/>
</dbReference>
<dbReference type="EMBL" id="BMIH01000003">
    <property type="protein sequence ID" value="GGB33349.1"/>
    <property type="molecule type" value="Genomic_DNA"/>
</dbReference>
<keyword evidence="1" id="KW-1133">Transmembrane helix</keyword>
<proteinExistence type="predicted"/>
<comment type="caution">
    <text evidence="2">The sequence shown here is derived from an EMBL/GenBank/DDBJ whole genome shotgun (WGS) entry which is preliminary data.</text>
</comment>
<organism evidence="2 3">
    <name type="scientific">Sphingomonas metalli</name>
    <dbReference type="NCBI Taxonomy" id="1779358"/>
    <lineage>
        <taxon>Bacteria</taxon>
        <taxon>Pseudomonadati</taxon>
        <taxon>Pseudomonadota</taxon>
        <taxon>Alphaproteobacteria</taxon>
        <taxon>Sphingomonadales</taxon>
        <taxon>Sphingomonadaceae</taxon>
        <taxon>Sphingomonas</taxon>
    </lineage>
</organism>